<evidence type="ECO:0000313" key="2">
    <source>
        <dbReference type="EMBL" id="MDU0366992.1"/>
    </source>
</evidence>
<keyword evidence="3" id="KW-1185">Reference proteome</keyword>
<keyword evidence="1" id="KW-0812">Transmembrane</keyword>
<evidence type="ECO:0008006" key="4">
    <source>
        <dbReference type="Google" id="ProtNLM"/>
    </source>
</evidence>
<keyword evidence="1" id="KW-1133">Transmembrane helix</keyword>
<feature type="transmembrane region" description="Helical" evidence="1">
    <location>
        <begin position="45"/>
        <end position="64"/>
    </location>
</feature>
<evidence type="ECO:0000256" key="1">
    <source>
        <dbReference type="SAM" id="Phobius"/>
    </source>
</evidence>
<evidence type="ECO:0000313" key="3">
    <source>
        <dbReference type="Proteomes" id="UP001263371"/>
    </source>
</evidence>
<dbReference type="EMBL" id="JAWDIS010000001">
    <property type="protein sequence ID" value="MDU0366992.1"/>
    <property type="molecule type" value="Genomic_DNA"/>
</dbReference>
<name>A0ABU3T6K0_9MICO</name>
<protein>
    <recommendedName>
        <fullName evidence="4">Histidine kinase</fullName>
    </recommendedName>
</protein>
<sequence length="131" mass="13387">MTTGSLRNLPPETRVRRARIFAYVVGVLFVVGGAGFLAISGGSPLFLVAAATMFALAILMIVAVHRASPATRAIALAVAALGVVVGFVVAFATSSTDTGSPLVSMIGVAPVLLIGAFLVHLFSRAVEVHRG</sequence>
<feature type="transmembrane region" description="Helical" evidence="1">
    <location>
        <begin position="73"/>
        <end position="93"/>
    </location>
</feature>
<proteinExistence type="predicted"/>
<comment type="caution">
    <text evidence="2">The sequence shown here is derived from an EMBL/GenBank/DDBJ whole genome shotgun (WGS) entry which is preliminary data.</text>
</comment>
<dbReference type="RefSeq" id="WP_315994189.1">
    <property type="nucleotide sequence ID" value="NZ_JAWDIS010000001.1"/>
</dbReference>
<feature type="transmembrane region" description="Helical" evidence="1">
    <location>
        <begin position="99"/>
        <end position="122"/>
    </location>
</feature>
<organism evidence="2 3">
    <name type="scientific">Microbacterium galbum</name>
    <dbReference type="NCBI Taxonomy" id="3075994"/>
    <lineage>
        <taxon>Bacteria</taxon>
        <taxon>Bacillati</taxon>
        <taxon>Actinomycetota</taxon>
        <taxon>Actinomycetes</taxon>
        <taxon>Micrococcales</taxon>
        <taxon>Microbacteriaceae</taxon>
        <taxon>Microbacterium</taxon>
    </lineage>
</organism>
<reference evidence="2 3" key="1">
    <citation type="submission" date="2023-09" db="EMBL/GenBank/DDBJ databases">
        <title>Microbacterium fusihabitans sp. nov., Microbacterium phycihabitans sp. nov., and Microbacterium cervinum sp. nov., isolated from dried seaweeds of beach.</title>
        <authorList>
            <person name="Lee S.D."/>
        </authorList>
    </citation>
    <scope>NUCLEOTIDE SEQUENCE [LARGE SCALE GENOMIC DNA]</scope>
    <source>
        <strain evidence="2 3">KSW4-17</strain>
    </source>
</reference>
<gene>
    <name evidence="2" type="ORF">RWH45_07180</name>
</gene>
<accession>A0ABU3T6K0</accession>
<keyword evidence="1" id="KW-0472">Membrane</keyword>
<dbReference type="Proteomes" id="UP001263371">
    <property type="component" value="Unassembled WGS sequence"/>
</dbReference>
<feature type="transmembrane region" description="Helical" evidence="1">
    <location>
        <begin position="20"/>
        <end position="39"/>
    </location>
</feature>